<feature type="compositionally biased region" description="Low complexity" evidence="1">
    <location>
        <begin position="239"/>
        <end position="252"/>
    </location>
</feature>
<feature type="region of interest" description="Disordered" evidence="1">
    <location>
        <begin position="226"/>
        <end position="252"/>
    </location>
</feature>
<gene>
    <name evidence="2" type="ORF">CFOL_v3_11730</name>
</gene>
<dbReference type="InParanoid" id="A0A1Q3BJN3"/>
<dbReference type="OrthoDB" id="1934555at2759"/>
<dbReference type="EMBL" id="BDDD01000623">
    <property type="protein sequence ID" value="GAV68227.1"/>
    <property type="molecule type" value="Genomic_DNA"/>
</dbReference>
<feature type="compositionally biased region" description="Basic and acidic residues" evidence="1">
    <location>
        <begin position="31"/>
        <end position="53"/>
    </location>
</feature>
<dbReference type="STRING" id="3775.A0A1Q3BJN3"/>
<evidence type="ECO:0000313" key="3">
    <source>
        <dbReference type="Proteomes" id="UP000187406"/>
    </source>
</evidence>
<comment type="caution">
    <text evidence="2">The sequence shown here is derived from an EMBL/GenBank/DDBJ whole genome shotgun (WGS) entry which is preliminary data.</text>
</comment>
<proteinExistence type="predicted"/>
<protein>
    <submittedName>
        <fullName evidence="2">DUF688 domain-containing protein</fullName>
    </submittedName>
</protein>
<organism evidence="2 3">
    <name type="scientific">Cephalotus follicularis</name>
    <name type="common">Albany pitcher plant</name>
    <dbReference type="NCBI Taxonomy" id="3775"/>
    <lineage>
        <taxon>Eukaryota</taxon>
        <taxon>Viridiplantae</taxon>
        <taxon>Streptophyta</taxon>
        <taxon>Embryophyta</taxon>
        <taxon>Tracheophyta</taxon>
        <taxon>Spermatophyta</taxon>
        <taxon>Magnoliopsida</taxon>
        <taxon>eudicotyledons</taxon>
        <taxon>Gunneridae</taxon>
        <taxon>Pentapetalae</taxon>
        <taxon>rosids</taxon>
        <taxon>fabids</taxon>
        <taxon>Oxalidales</taxon>
        <taxon>Cephalotaceae</taxon>
        <taxon>Cephalotus</taxon>
    </lineage>
</organism>
<reference evidence="3" key="1">
    <citation type="submission" date="2016-04" db="EMBL/GenBank/DDBJ databases">
        <title>Cephalotus genome sequencing.</title>
        <authorList>
            <person name="Fukushima K."/>
            <person name="Hasebe M."/>
            <person name="Fang X."/>
        </authorList>
    </citation>
    <scope>NUCLEOTIDE SEQUENCE [LARGE SCALE GENOMIC DNA]</scope>
    <source>
        <strain evidence="3">cv. St1</strain>
    </source>
</reference>
<evidence type="ECO:0000313" key="2">
    <source>
        <dbReference type="EMBL" id="GAV68227.1"/>
    </source>
</evidence>
<feature type="region of interest" description="Disordered" evidence="1">
    <location>
        <begin position="23"/>
        <end position="58"/>
    </location>
</feature>
<dbReference type="InterPro" id="IPR007789">
    <property type="entry name" value="DUF688"/>
</dbReference>
<dbReference type="Proteomes" id="UP000187406">
    <property type="component" value="Unassembled WGS sequence"/>
</dbReference>
<dbReference type="FunCoup" id="A0A1Q3BJN3">
    <property type="interactions" value="31"/>
</dbReference>
<sequence>MKNFILFIQSSQLFVSSLFSTKPYHPNPTHKQHEIERERERERERESSKRIMGSEDLSSTTKLPLPLFITSHAQTQSPERSGMITPPLHTSVSVPFRWEQEPGKPKPCTALTTFTKPNNDGFAQKLLELPPRLLLDTKPTKLPSPTTVLEGPYITKSVFQSSSFRISGECYGSFRSRCSPERGYRGAMLLTNRGDKEKGLFGSWRRKALKGKREAGGGSYVFPSSVDRETDGCSREMDNSSGTGSNSSSSTNVKVTRINRAGSFPNLSHTTSHFWVSIYEGLKQVAVPWKSRKLKKEKIVN</sequence>
<feature type="compositionally biased region" description="Basic and acidic residues" evidence="1">
    <location>
        <begin position="226"/>
        <end position="238"/>
    </location>
</feature>
<keyword evidence="3" id="KW-1185">Reference proteome</keyword>
<dbReference type="PANTHER" id="PTHR34371:SF2">
    <property type="entry name" value="DUF688 FAMILY PROTEIN"/>
    <property type="match status" value="1"/>
</dbReference>
<dbReference type="Pfam" id="PF05097">
    <property type="entry name" value="DUF688"/>
    <property type="match status" value="1"/>
</dbReference>
<dbReference type="AlphaFoldDB" id="A0A1Q3BJN3"/>
<name>A0A1Q3BJN3_CEPFO</name>
<dbReference type="PANTHER" id="PTHR34371">
    <property type="entry name" value="OS01G0551000 PROTEIN"/>
    <property type="match status" value="1"/>
</dbReference>
<evidence type="ECO:0000256" key="1">
    <source>
        <dbReference type="SAM" id="MobiDB-lite"/>
    </source>
</evidence>
<accession>A0A1Q3BJN3</accession>